<dbReference type="AlphaFoldDB" id="A0A1G2ATC1"/>
<evidence type="ECO:0000313" key="2">
    <source>
        <dbReference type="Proteomes" id="UP000177165"/>
    </source>
</evidence>
<evidence type="ECO:0000313" key="1">
    <source>
        <dbReference type="EMBL" id="OGY79925.1"/>
    </source>
</evidence>
<evidence type="ECO:0008006" key="3">
    <source>
        <dbReference type="Google" id="ProtNLM"/>
    </source>
</evidence>
<accession>A0A1G2ATC1</accession>
<proteinExistence type="predicted"/>
<dbReference type="STRING" id="1798540.A3B74_01585"/>
<comment type="caution">
    <text evidence="1">The sequence shown here is derived from an EMBL/GenBank/DDBJ whole genome shotgun (WGS) entry which is preliminary data.</text>
</comment>
<protein>
    <recommendedName>
        <fullName evidence="3">Type 4 fimbrial biogenesis protein PilX N-terminal domain-containing protein</fullName>
    </recommendedName>
</protein>
<gene>
    <name evidence="1" type="ORF">A3B74_01585</name>
</gene>
<reference evidence="1 2" key="1">
    <citation type="journal article" date="2016" name="Nat. Commun.">
        <title>Thousands of microbial genomes shed light on interconnected biogeochemical processes in an aquifer system.</title>
        <authorList>
            <person name="Anantharaman K."/>
            <person name="Brown C.T."/>
            <person name="Hug L.A."/>
            <person name="Sharon I."/>
            <person name="Castelle C.J."/>
            <person name="Probst A.J."/>
            <person name="Thomas B.C."/>
            <person name="Singh A."/>
            <person name="Wilkins M.J."/>
            <person name="Karaoz U."/>
            <person name="Brodie E.L."/>
            <person name="Williams K.H."/>
            <person name="Hubbard S.S."/>
            <person name="Banfield J.F."/>
        </authorList>
    </citation>
    <scope>NUCLEOTIDE SEQUENCE [LARGE SCALE GENOMIC DNA]</scope>
</reference>
<sequence>MKMQSQKGSILILSLIFSTIFLLVLGAILSLIQVRRIATQREAASIQAMTIAEAGIDYYRWHLAHMPKEFAQDTGIHDFKDPFGGTIGRFELQVTPPQSGSTIVTIRSTGWTLTYPNLKRIVEIQYGIPSLTKFAFLTNNNVWFGQGEEVKGPLHSNGGVRMDGEADSLVTSALETYICGLEHDCNNEVKPGVWGTGEIQELWKFPEPMVDFATITLDLGAMETEAIDNGFFLGPSGVFGYRLTFLSNGKFTVEKVTALHPRVYGYNGTQWVYESNDYKTVQSIPGMSNLTIPADGLLYFQDRIWVEGTVNGRATVVAARTQQQGGNANILIQNNITYAPNTNSALALIAQKDVLVPLRSPDTMEIDGALLAQSGHVFRYYYPPSFYPQYALRDKIETYGTIITNTVWTWSWVNDANGPVVSGYEITETTYDTKLLFAPPPFFPSTGEYERISWDERLLNQ</sequence>
<dbReference type="Proteomes" id="UP000177165">
    <property type="component" value="Unassembled WGS sequence"/>
</dbReference>
<organism evidence="1 2">
    <name type="scientific">Candidatus Kerfeldbacteria bacterium RIFCSPHIGHO2_02_FULL_42_14</name>
    <dbReference type="NCBI Taxonomy" id="1798540"/>
    <lineage>
        <taxon>Bacteria</taxon>
        <taxon>Candidatus Kerfeldiibacteriota</taxon>
    </lineage>
</organism>
<dbReference type="EMBL" id="MHKB01000003">
    <property type="protein sequence ID" value="OGY79925.1"/>
    <property type="molecule type" value="Genomic_DNA"/>
</dbReference>
<name>A0A1G2ATC1_9BACT</name>